<dbReference type="PANTHER" id="PTHR30363">
    <property type="entry name" value="HTH-TYPE TRANSCRIPTIONAL REGULATOR SRLR-RELATED"/>
    <property type="match status" value="1"/>
</dbReference>
<accession>A0A917UXP4</accession>
<reference evidence="5" key="1">
    <citation type="journal article" date="2014" name="Int. J. Syst. Evol. Microbiol.">
        <title>Complete genome sequence of Corynebacterium casei LMG S-19264T (=DSM 44701T), isolated from a smear-ripened cheese.</title>
        <authorList>
            <consortium name="US DOE Joint Genome Institute (JGI-PGF)"/>
            <person name="Walter F."/>
            <person name="Albersmeier A."/>
            <person name="Kalinowski J."/>
            <person name="Ruckert C."/>
        </authorList>
    </citation>
    <scope>NUCLEOTIDE SEQUENCE</scope>
    <source>
        <strain evidence="5">JCM 30078</strain>
    </source>
</reference>
<dbReference type="EMBL" id="BMPO01000004">
    <property type="protein sequence ID" value="GGJ93727.1"/>
    <property type="molecule type" value="Genomic_DNA"/>
</dbReference>
<dbReference type="SUPFAM" id="SSF46785">
    <property type="entry name" value="Winged helix' DNA-binding domain"/>
    <property type="match status" value="1"/>
</dbReference>
<dbReference type="GO" id="GO:0003700">
    <property type="term" value="F:DNA-binding transcription factor activity"/>
    <property type="evidence" value="ECO:0007669"/>
    <property type="project" value="InterPro"/>
</dbReference>
<comment type="caution">
    <text evidence="5">The sequence shown here is derived from an EMBL/GenBank/DDBJ whole genome shotgun (WGS) entry which is preliminary data.</text>
</comment>
<dbReference type="PROSITE" id="PS51000">
    <property type="entry name" value="HTH_DEOR_2"/>
    <property type="match status" value="1"/>
</dbReference>
<dbReference type="Pfam" id="PF08220">
    <property type="entry name" value="HTH_DeoR"/>
    <property type="match status" value="1"/>
</dbReference>
<evidence type="ECO:0000313" key="5">
    <source>
        <dbReference type="EMBL" id="GGJ93727.1"/>
    </source>
</evidence>
<dbReference type="Gene3D" id="3.40.50.1360">
    <property type="match status" value="1"/>
</dbReference>
<dbReference type="Gene3D" id="1.10.10.10">
    <property type="entry name" value="Winged helix-like DNA-binding domain superfamily/Winged helix DNA-binding domain"/>
    <property type="match status" value="1"/>
</dbReference>
<dbReference type="SUPFAM" id="SSF100950">
    <property type="entry name" value="NagB/RpiA/CoA transferase-like"/>
    <property type="match status" value="1"/>
</dbReference>
<reference evidence="5" key="2">
    <citation type="submission" date="2020-09" db="EMBL/GenBank/DDBJ databases">
        <authorList>
            <person name="Sun Q."/>
            <person name="Ohkuma M."/>
        </authorList>
    </citation>
    <scope>NUCLEOTIDE SEQUENCE</scope>
    <source>
        <strain evidence="5">JCM 30078</strain>
    </source>
</reference>
<protein>
    <submittedName>
        <fullName evidence="5">Cytochrome c</fullName>
    </submittedName>
</protein>
<keyword evidence="2" id="KW-0238">DNA-binding</keyword>
<dbReference type="RefSeq" id="WP_188983045.1">
    <property type="nucleotide sequence ID" value="NZ_BMPO01000004.1"/>
</dbReference>
<dbReference type="InterPro" id="IPR014036">
    <property type="entry name" value="DeoR-like_C"/>
</dbReference>
<evidence type="ECO:0000256" key="2">
    <source>
        <dbReference type="ARBA" id="ARBA00023125"/>
    </source>
</evidence>
<name>A0A917UXP4_9PSED</name>
<dbReference type="Pfam" id="PF00455">
    <property type="entry name" value="DeoRC"/>
    <property type="match status" value="1"/>
</dbReference>
<keyword evidence="3" id="KW-0804">Transcription</keyword>
<dbReference type="InterPro" id="IPR036390">
    <property type="entry name" value="WH_DNA-bd_sf"/>
</dbReference>
<dbReference type="InterPro" id="IPR036388">
    <property type="entry name" value="WH-like_DNA-bd_sf"/>
</dbReference>
<evidence type="ECO:0000256" key="1">
    <source>
        <dbReference type="ARBA" id="ARBA00023015"/>
    </source>
</evidence>
<keyword evidence="1" id="KW-0805">Transcription regulation</keyword>
<dbReference type="InterPro" id="IPR018356">
    <property type="entry name" value="Tscrpt_reg_HTH_DeoR_CS"/>
</dbReference>
<sequence length="272" mass="29465">MPTTEEHDLVGGGPIIPDQRREMIWRQLCRHQVLSVHQLTEMFGCSHMTIRRDIASLEKDGRAYSVPGGVRIASQVGSEPSHQLKAVVEQAEKRGMARRAAELLHADMTLYLDAGTSTLQLVPHIRQHQGMTVVTNDFTIVQCLADALDIEVIHIGGQLDHPNLSTVGSLAAATLRRVAIDIAFMSTSSWDLKRGVTTPSAPKVEVKRAALEAASQTVLVASSSKYGTFGTYRVAPLDRFDLIITDSGLGETPAEALRALGLELELAAPEGL</sequence>
<dbReference type="InterPro" id="IPR001034">
    <property type="entry name" value="DeoR_HTH"/>
</dbReference>
<dbReference type="GO" id="GO:0003677">
    <property type="term" value="F:DNA binding"/>
    <property type="evidence" value="ECO:0007669"/>
    <property type="project" value="UniProtKB-KW"/>
</dbReference>
<dbReference type="PROSITE" id="PS00894">
    <property type="entry name" value="HTH_DEOR_1"/>
    <property type="match status" value="1"/>
</dbReference>
<proteinExistence type="predicted"/>
<dbReference type="Proteomes" id="UP000635983">
    <property type="component" value="Unassembled WGS sequence"/>
</dbReference>
<evidence type="ECO:0000256" key="3">
    <source>
        <dbReference type="ARBA" id="ARBA00023163"/>
    </source>
</evidence>
<evidence type="ECO:0000313" key="6">
    <source>
        <dbReference type="Proteomes" id="UP000635983"/>
    </source>
</evidence>
<dbReference type="PANTHER" id="PTHR30363:SF58">
    <property type="entry name" value="REGULATORY PROTEIN, DEOR FAMILY"/>
    <property type="match status" value="1"/>
</dbReference>
<dbReference type="InterPro" id="IPR050313">
    <property type="entry name" value="Carb_Metab_HTH_regulators"/>
</dbReference>
<evidence type="ECO:0000259" key="4">
    <source>
        <dbReference type="PROSITE" id="PS51000"/>
    </source>
</evidence>
<dbReference type="InterPro" id="IPR037171">
    <property type="entry name" value="NagB/RpiA_transferase-like"/>
</dbReference>
<organism evidence="5 6">
    <name type="scientific">Pseudomonas matsuisoli</name>
    <dbReference type="NCBI Taxonomy" id="1515666"/>
    <lineage>
        <taxon>Bacteria</taxon>
        <taxon>Pseudomonadati</taxon>
        <taxon>Pseudomonadota</taxon>
        <taxon>Gammaproteobacteria</taxon>
        <taxon>Pseudomonadales</taxon>
        <taxon>Pseudomonadaceae</taxon>
        <taxon>Pseudomonas</taxon>
    </lineage>
</organism>
<dbReference type="SMART" id="SM00420">
    <property type="entry name" value="HTH_DEOR"/>
    <property type="match status" value="1"/>
</dbReference>
<dbReference type="SMART" id="SM01134">
    <property type="entry name" value="DeoRC"/>
    <property type="match status" value="1"/>
</dbReference>
<feature type="domain" description="HTH deoR-type" evidence="4">
    <location>
        <begin position="17"/>
        <end position="72"/>
    </location>
</feature>
<keyword evidence="6" id="KW-1185">Reference proteome</keyword>
<dbReference type="AlphaFoldDB" id="A0A917UXP4"/>
<gene>
    <name evidence="5" type="ORF">GCM10009304_19640</name>
</gene>